<gene>
    <name evidence="2" type="ORF">PMG25_09090</name>
</gene>
<reference evidence="2 3" key="1">
    <citation type="submission" date="2023-01" db="EMBL/GenBank/DDBJ databases">
        <title>Novel diversity within Roseofilum (Cyanobacteria; Desertifilaceae) from marine benthic mats with descriptions of four novel species.</title>
        <authorList>
            <person name="Wang Y."/>
            <person name="Berthold D.E."/>
            <person name="Hu J."/>
            <person name="Lefler F.W."/>
            <person name="Laughinghouse H.D. IV."/>
        </authorList>
    </citation>
    <scope>NUCLEOTIDE SEQUENCE [LARGE SCALE GENOMIC DNA]</scope>
    <source>
        <strain evidence="2 3">BLCC-M114</strain>
    </source>
</reference>
<comment type="caution">
    <text evidence="2">The sequence shown here is derived from an EMBL/GenBank/DDBJ whole genome shotgun (WGS) entry which is preliminary data.</text>
</comment>
<dbReference type="Pfam" id="PF00111">
    <property type="entry name" value="Fer2"/>
    <property type="match status" value="1"/>
</dbReference>
<dbReference type="EMBL" id="JAQOSO010000047">
    <property type="protein sequence ID" value="MDJ1174247.1"/>
    <property type="molecule type" value="Genomic_DNA"/>
</dbReference>
<organism evidence="2 3">
    <name type="scientific">Roseofilum capinflatum BLCC-M114</name>
    <dbReference type="NCBI Taxonomy" id="3022440"/>
    <lineage>
        <taxon>Bacteria</taxon>
        <taxon>Bacillati</taxon>
        <taxon>Cyanobacteriota</taxon>
        <taxon>Cyanophyceae</taxon>
        <taxon>Desertifilales</taxon>
        <taxon>Desertifilaceae</taxon>
        <taxon>Roseofilum</taxon>
        <taxon>Roseofilum capinflatum</taxon>
    </lineage>
</organism>
<keyword evidence="3" id="KW-1185">Reference proteome</keyword>
<dbReference type="InterPro" id="IPR012675">
    <property type="entry name" value="Beta-grasp_dom_sf"/>
</dbReference>
<name>A0ABT7B5Z3_9CYAN</name>
<proteinExistence type="predicted"/>
<dbReference type="InterPro" id="IPR036010">
    <property type="entry name" value="2Fe-2S_ferredoxin-like_sf"/>
</dbReference>
<evidence type="ECO:0000313" key="3">
    <source>
        <dbReference type="Proteomes" id="UP001235849"/>
    </source>
</evidence>
<evidence type="ECO:0000313" key="2">
    <source>
        <dbReference type="EMBL" id="MDJ1174247.1"/>
    </source>
</evidence>
<dbReference type="RefSeq" id="WP_283766578.1">
    <property type="nucleotide sequence ID" value="NZ_JAQOSO010000047.1"/>
</dbReference>
<feature type="domain" description="2Fe-2S ferredoxin-type" evidence="1">
    <location>
        <begin position="1"/>
        <end position="99"/>
    </location>
</feature>
<dbReference type="Gene3D" id="3.10.20.30">
    <property type="match status" value="1"/>
</dbReference>
<evidence type="ECO:0000259" key="1">
    <source>
        <dbReference type="PROSITE" id="PS51085"/>
    </source>
</evidence>
<dbReference type="CDD" id="cd00207">
    <property type="entry name" value="fer2"/>
    <property type="match status" value="1"/>
</dbReference>
<dbReference type="InterPro" id="IPR001041">
    <property type="entry name" value="2Fe-2S_ferredoxin-type"/>
</dbReference>
<accession>A0ABT7B5Z3</accession>
<dbReference type="SUPFAM" id="SSF54292">
    <property type="entry name" value="2Fe-2S ferredoxin-like"/>
    <property type="match status" value="1"/>
</dbReference>
<dbReference type="PROSITE" id="PS51085">
    <property type="entry name" value="2FE2S_FER_2"/>
    <property type="match status" value="1"/>
</dbReference>
<protein>
    <submittedName>
        <fullName evidence="2">2Fe-2S iron-sulfur cluster-binding protein</fullName>
    </submittedName>
</protein>
<sequence length="114" mass="12428">MVKIKVAGQELTCESGANLRQVLLAHDISLYNGQSKLINCRGLGTCGTCAVYVEGEVSPPNWRDRTRRSLPPHSGDRPLRLACQTQVLGDVSVTKFDGFWGQGDQKVWTPDGNG</sequence>
<dbReference type="Proteomes" id="UP001235849">
    <property type="component" value="Unassembled WGS sequence"/>
</dbReference>